<evidence type="ECO:0000256" key="1">
    <source>
        <dbReference type="RuleBase" id="RU363044"/>
    </source>
</evidence>
<comment type="cofactor">
    <cofactor evidence="1">
        <name>Mg(2+)</name>
        <dbReference type="ChEBI" id="CHEBI:18420"/>
    </cofactor>
</comment>
<comment type="similarity">
    <text evidence="1">Belongs to the helicase family.</text>
</comment>
<protein>
    <recommendedName>
        <fullName evidence="1">ATP-dependent DNA helicase</fullName>
        <ecNumber evidence="1">5.6.2.3</ecNumber>
    </recommendedName>
</protein>
<dbReference type="GO" id="GO:0000723">
    <property type="term" value="P:telomere maintenance"/>
    <property type="evidence" value="ECO:0007669"/>
    <property type="project" value="InterPro"/>
</dbReference>
<evidence type="ECO:0000313" key="3">
    <source>
        <dbReference type="EMBL" id="PKC03288.1"/>
    </source>
</evidence>
<gene>
    <name evidence="3" type="ORF">RhiirA5_451732</name>
</gene>
<dbReference type="AlphaFoldDB" id="A0A2N0P8Y6"/>
<dbReference type="GO" id="GO:0006281">
    <property type="term" value="P:DNA repair"/>
    <property type="evidence" value="ECO:0007669"/>
    <property type="project" value="UniProtKB-KW"/>
</dbReference>
<keyword evidence="1" id="KW-0347">Helicase</keyword>
<dbReference type="InterPro" id="IPR051055">
    <property type="entry name" value="PIF1_helicase"/>
</dbReference>
<comment type="caution">
    <text evidence="3">The sequence shown here is derived from an EMBL/GenBank/DDBJ whole genome shotgun (WGS) entry which is preliminary data.</text>
</comment>
<dbReference type="GO" id="GO:0043139">
    <property type="term" value="F:5'-3' DNA helicase activity"/>
    <property type="evidence" value="ECO:0007669"/>
    <property type="project" value="UniProtKB-EC"/>
</dbReference>
<dbReference type="Proteomes" id="UP000232722">
    <property type="component" value="Unassembled WGS sequence"/>
</dbReference>
<keyword evidence="1" id="KW-0227">DNA damage</keyword>
<dbReference type="PANTHER" id="PTHR47642:SF7">
    <property type="entry name" value="ATP-DEPENDENT DNA HELICASE PIF1"/>
    <property type="match status" value="1"/>
</dbReference>
<dbReference type="VEuPathDB" id="FungiDB:FUN_017740"/>
<evidence type="ECO:0000313" key="4">
    <source>
        <dbReference type="Proteomes" id="UP000232722"/>
    </source>
</evidence>
<organism evidence="3 4">
    <name type="scientific">Rhizophagus irregularis</name>
    <dbReference type="NCBI Taxonomy" id="588596"/>
    <lineage>
        <taxon>Eukaryota</taxon>
        <taxon>Fungi</taxon>
        <taxon>Fungi incertae sedis</taxon>
        <taxon>Mucoromycota</taxon>
        <taxon>Glomeromycotina</taxon>
        <taxon>Glomeromycetes</taxon>
        <taxon>Glomerales</taxon>
        <taxon>Glomeraceae</taxon>
        <taxon>Rhizophagus</taxon>
    </lineage>
</organism>
<dbReference type="GO" id="GO:0006310">
    <property type="term" value="P:DNA recombination"/>
    <property type="evidence" value="ECO:0007669"/>
    <property type="project" value="UniProtKB-KW"/>
</dbReference>
<feature type="domain" description="DNA helicase Pif1-like DEAD-box helicase" evidence="2">
    <location>
        <begin position="25"/>
        <end position="93"/>
    </location>
</feature>
<dbReference type="EMBL" id="LLXJ01001212">
    <property type="protein sequence ID" value="PKC03288.1"/>
    <property type="molecule type" value="Genomic_DNA"/>
</dbReference>
<keyword evidence="1" id="KW-0547">Nucleotide-binding</keyword>
<reference evidence="3 4" key="1">
    <citation type="submission" date="2016-04" db="EMBL/GenBank/DDBJ databases">
        <title>Genome analyses suggest a sexual origin of heterokaryosis in a supposedly ancient asexual fungus.</title>
        <authorList>
            <person name="Ropars J."/>
            <person name="Sedzielewska K."/>
            <person name="Noel J."/>
            <person name="Charron P."/>
            <person name="Farinelli L."/>
            <person name="Marton T."/>
            <person name="Kruger M."/>
            <person name="Pelin A."/>
            <person name="Brachmann A."/>
            <person name="Corradi N."/>
        </authorList>
    </citation>
    <scope>NUCLEOTIDE SEQUENCE [LARGE SCALE GENOMIC DNA]</scope>
    <source>
        <strain evidence="3 4">A5</strain>
    </source>
</reference>
<dbReference type="InterPro" id="IPR010285">
    <property type="entry name" value="DNA_helicase_pif1-like_DEAD"/>
</dbReference>
<dbReference type="Pfam" id="PF05970">
    <property type="entry name" value="PIF1"/>
    <property type="match status" value="1"/>
</dbReference>
<accession>A0A2N0P8Y6</accession>
<dbReference type="Gene3D" id="3.40.50.300">
    <property type="entry name" value="P-loop containing nucleotide triphosphate hydrolases"/>
    <property type="match status" value="1"/>
</dbReference>
<comment type="catalytic activity">
    <reaction evidence="1">
        <text>ATP + H2O = ADP + phosphate + H(+)</text>
        <dbReference type="Rhea" id="RHEA:13065"/>
        <dbReference type="ChEBI" id="CHEBI:15377"/>
        <dbReference type="ChEBI" id="CHEBI:15378"/>
        <dbReference type="ChEBI" id="CHEBI:30616"/>
        <dbReference type="ChEBI" id="CHEBI:43474"/>
        <dbReference type="ChEBI" id="CHEBI:456216"/>
        <dbReference type="EC" id="5.6.2.3"/>
    </reaction>
</comment>
<evidence type="ECO:0000259" key="2">
    <source>
        <dbReference type="Pfam" id="PF05970"/>
    </source>
</evidence>
<keyword evidence="1" id="KW-0233">DNA recombination</keyword>
<dbReference type="GO" id="GO:0016887">
    <property type="term" value="F:ATP hydrolysis activity"/>
    <property type="evidence" value="ECO:0007669"/>
    <property type="project" value="RHEA"/>
</dbReference>
<keyword evidence="1" id="KW-0234">DNA repair</keyword>
<dbReference type="PANTHER" id="PTHR47642">
    <property type="entry name" value="ATP-DEPENDENT DNA HELICASE"/>
    <property type="match status" value="1"/>
</dbReference>
<proteinExistence type="inferred from homology"/>
<dbReference type="EC" id="5.6.2.3" evidence="1"/>
<reference evidence="3 4" key="2">
    <citation type="submission" date="2017-09" db="EMBL/GenBank/DDBJ databases">
        <title>Extensive intraspecific genome diversity in a model arbuscular mycorrhizal fungus.</title>
        <authorList>
            <person name="Chen E.C."/>
            <person name="Morin E."/>
            <person name="Beaudet D."/>
            <person name="Noel J."/>
            <person name="Ndikumana S."/>
            <person name="Charron P."/>
            <person name="St-Onge C."/>
            <person name="Giorgi J."/>
            <person name="Grigoriev I.V."/>
            <person name="Roux C."/>
            <person name="Martin F.M."/>
            <person name="Corradi N."/>
        </authorList>
    </citation>
    <scope>NUCLEOTIDE SEQUENCE [LARGE SCALE GENOMIC DNA]</scope>
    <source>
        <strain evidence="3 4">A5</strain>
    </source>
</reference>
<name>A0A2N0P8Y6_9GLOM</name>
<keyword evidence="1" id="KW-0378">Hydrolase</keyword>
<dbReference type="InterPro" id="IPR027417">
    <property type="entry name" value="P-loop_NTPase"/>
</dbReference>
<keyword evidence="1" id="KW-0067">ATP-binding</keyword>
<dbReference type="GO" id="GO:0005524">
    <property type="term" value="F:ATP binding"/>
    <property type="evidence" value="ECO:0007669"/>
    <property type="project" value="UniProtKB-KW"/>
</dbReference>
<sequence>MDGNNSDDNADDIVQEENEPRADWMVATTGVAAFNIQGSTIHSELSIPILYGTKYKIEGESLKKLQNIMKNIKYFIIDEISMYHGQTLTNLDGIPAVPNVPIRSMWEGKSGICSRLQFPFSLTWAIKVHKLQDLTLSKVVTDLDKREFAAGAYKLIVNRDTNYKKRKKIDDCDRG</sequence>